<dbReference type="EMBL" id="CP001219">
    <property type="protein sequence ID" value="ACK79507.1"/>
    <property type="molecule type" value="Genomic_DNA"/>
</dbReference>
<protein>
    <submittedName>
        <fullName evidence="1">Uncharacterized protein</fullName>
    </submittedName>
</protein>
<gene>
    <name evidence="1" type="ordered locus">AFE_1298</name>
</gene>
<reference evidence="1 2" key="1">
    <citation type="journal article" date="2008" name="BMC Genomics">
        <title>Acidithiobacillus ferrooxidans metabolism: from genome sequence to industrial applications.</title>
        <authorList>
            <person name="Valdes J."/>
            <person name="Pedroso I."/>
            <person name="Quatrini R."/>
            <person name="Dodson R.J."/>
            <person name="Tettelin H."/>
            <person name="Blake R.II."/>
            <person name="Eisen J.A."/>
            <person name="Holmes D.S."/>
        </authorList>
    </citation>
    <scope>NUCLEOTIDE SEQUENCE [LARGE SCALE GENOMIC DNA]</scope>
    <source>
        <strain evidence="2">ATCC 23270 / DSM 14882 / CIP 104768 / NCIMB 8455</strain>
    </source>
</reference>
<dbReference type="KEGG" id="afr:AFE_1298"/>
<keyword evidence="2" id="KW-1185">Reference proteome</keyword>
<dbReference type="Proteomes" id="UP000001362">
    <property type="component" value="Chromosome"/>
</dbReference>
<dbReference type="PaxDb" id="243159-AFE_1298"/>
<organism evidence="1 2">
    <name type="scientific">Acidithiobacillus ferrooxidans (strain ATCC 23270 / DSM 14882 / CIP 104768 / NCIMB 8455)</name>
    <name type="common">Ferrobacillus ferrooxidans (strain ATCC 23270)</name>
    <dbReference type="NCBI Taxonomy" id="243159"/>
    <lineage>
        <taxon>Bacteria</taxon>
        <taxon>Pseudomonadati</taxon>
        <taxon>Pseudomonadota</taxon>
        <taxon>Acidithiobacillia</taxon>
        <taxon>Acidithiobacillales</taxon>
        <taxon>Acidithiobacillaceae</taxon>
        <taxon>Acidithiobacillus</taxon>
    </lineage>
</organism>
<evidence type="ECO:0000313" key="1">
    <source>
        <dbReference type="EMBL" id="ACK79507.1"/>
    </source>
</evidence>
<proteinExistence type="predicted"/>
<evidence type="ECO:0000313" key="2">
    <source>
        <dbReference type="Proteomes" id="UP000001362"/>
    </source>
</evidence>
<dbReference type="STRING" id="243159.AFE_1298"/>
<sequence length="66" mass="7183">MSELPILTLTEMIAVQLIDTVNSVSAAHDLEDWLCSAGMIVYHNPDTSWKACMEAVAGICGPSWVF</sequence>
<accession>B7J8Y0</accession>
<dbReference type="HOGENOM" id="CLU_2821252_0_0_6"/>
<name>B7J8Y0_ACIF2</name>
<dbReference type="AlphaFoldDB" id="B7J8Y0"/>